<dbReference type="Proteomes" id="UP001266305">
    <property type="component" value="Unassembled WGS sequence"/>
</dbReference>
<accession>A0ABQ9U8G1</accession>
<evidence type="ECO:0000313" key="1">
    <source>
        <dbReference type="EMBL" id="KAK2093316.1"/>
    </source>
</evidence>
<organism evidence="1 2">
    <name type="scientific">Saguinus oedipus</name>
    <name type="common">Cotton-top tamarin</name>
    <name type="synonym">Oedipomidas oedipus</name>
    <dbReference type="NCBI Taxonomy" id="9490"/>
    <lineage>
        <taxon>Eukaryota</taxon>
        <taxon>Metazoa</taxon>
        <taxon>Chordata</taxon>
        <taxon>Craniata</taxon>
        <taxon>Vertebrata</taxon>
        <taxon>Euteleostomi</taxon>
        <taxon>Mammalia</taxon>
        <taxon>Eutheria</taxon>
        <taxon>Euarchontoglires</taxon>
        <taxon>Primates</taxon>
        <taxon>Haplorrhini</taxon>
        <taxon>Platyrrhini</taxon>
        <taxon>Cebidae</taxon>
        <taxon>Callitrichinae</taxon>
        <taxon>Saguinus</taxon>
    </lineage>
</organism>
<evidence type="ECO:0000313" key="2">
    <source>
        <dbReference type="Proteomes" id="UP001266305"/>
    </source>
</evidence>
<name>A0ABQ9U8G1_SAGOE</name>
<comment type="caution">
    <text evidence="1">The sequence shown here is derived from an EMBL/GenBank/DDBJ whole genome shotgun (WGS) entry which is preliminary data.</text>
</comment>
<proteinExistence type="predicted"/>
<keyword evidence="2" id="KW-1185">Reference proteome</keyword>
<dbReference type="EMBL" id="JASSZA010000015">
    <property type="protein sequence ID" value="KAK2093316.1"/>
    <property type="molecule type" value="Genomic_DNA"/>
</dbReference>
<reference evidence="1 2" key="1">
    <citation type="submission" date="2023-05" db="EMBL/GenBank/DDBJ databases">
        <title>B98-5 Cell Line De Novo Hybrid Assembly: An Optical Mapping Approach.</title>
        <authorList>
            <person name="Kananen K."/>
            <person name="Auerbach J.A."/>
            <person name="Kautto E."/>
            <person name="Blachly J.S."/>
        </authorList>
    </citation>
    <scope>NUCLEOTIDE SEQUENCE [LARGE SCALE GENOMIC DNA]</scope>
    <source>
        <strain evidence="1">B95-8</strain>
        <tissue evidence="1">Cell line</tissue>
    </source>
</reference>
<gene>
    <name evidence="1" type="ORF">P7K49_029845</name>
</gene>
<sequence length="108" mass="12092">MGVKGKSGAVVNSVFWKHLFNAQKEGRELSILLLKKKNTAVHTHRCTELGFRKCAQQSSGLPARMHPDLIDALHTFTAGGDHQLWALLCLRNNLQLSLCSPHHQAQIW</sequence>
<protein>
    <submittedName>
        <fullName evidence="1">Uncharacterized protein</fullName>
    </submittedName>
</protein>
<feature type="non-terminal residue" evidence="1">
    <location>
        <position position="108"/>
    </location>
</feature>